<dbReference type="SUPFAM" id="SSF57756">
    <property type="entry name" value="Retrovirus zinc finger-like domains"/>
    <property type="match status" value="2"/>
</dbReference>
<feature type="region of interest" description="Disordered" evidence="3">
    <location>
        <begin position="97"/>
        <end position="127"/>
    </location>
</feature>
<keyword evidence="2" id="KW-0175">Coiled coil</keyword>
<dbReference type="AlphaFoldDB" id="A0A6L2MC23"/>
<feature type="coiled-coil region" evidence="2">
    <location>
        <begin position="979"/>
        <end position="1006"/>
    </location>
</feature>
<feature type="compositionally biased region" description="Polar residues" evidence="3">
    <location>
        <begin position="98"/>
        <end position="127"/>
    </location>
</feature>
<evidence type="ECO:0000256" key="3">
    <source>
        <dbReference type="SAM" id="MobiDB-lite"/>
    </source>
</evidence>
<evidence type="ECO:0000256" key="2">
    <source>
        <dbReference type="SAM" id="Coils"/>
    </source>
</evidence>
<evidence type="ECO:0000259" key="4">
    <source>
        <dbReference type="PROSITE" id="PS50158"/>
    </source>
</evidence>
<dbReference type="GO" id="GO:0008270">
    <property type="term" value="F:zinc ion binding"/>
    <property type="evidence" value="ECO:0007669"/>
    <property type="project" value="UniProtKB-KW"/>
</dbReference>
<feature type="coiled-coil region" evidence="2">
    <location>
        <begin position="52"/>
        <end position="79"/>
    </location>
</feature>
<dbReference type="InterPro" id="IPR036875">
    <property type="entry name" value="Znf_CCHC_sf"/>
</dbReference>
<keyword evidence="1" id="KW-0479">Metal-binding</keyword>
<keyword evidence="1" id="KW-0863">Zinc-finger</keyword>
<dbReference type="Pfam" id="PF00098">
    <property type="entry name" value="zf-CCHC"/>
    <property type="match status" value="1"/>
</dbReference>
<dbReference type="InterPro" id="IPR051714">
    <property type="entry name" value="Znf_CCHC_NABP"/>
</dbReference>
<comment type="caution">
    <text evidence="5">The sequence shown here is derived from an EMBL/GenBank/DDBJ whole genome shotgun (WGS) entry which is preliminary data.</text>
</comment>
<dbReference type="GO" id="GO:0003676">
    <property type="term" value="F:nucleic acid binding"/>
    <property type="evidence" value="ECO:0007669"/>
    <property type="project" value="InterPro"/>
</dbReference>
<name>A0A6L2MC23_TANCI</name>
<dbReference type="InterPro" id="IPR001878">
    <property type="entry name" value="Znf_CCHC"/>
</dbReference>
<feature type="coiled-coil region" evidence="2">
    <location>
        <begin position="247"/>
        <end position="323"/>
    </location>
</feature>
<dbReference type="PROSITE" id="PS50158">
    <property type="entry name" value="ZF_CCHC"/>
    <property type="match status" value="2"/>
</dbReference>
<sequence>MLSIDLFRTDILVRVYEPTSAEEKLDRKNEIKARGTLLMALPNKDQLKFHSYKDAKLLMEVIEKRLQELISQLEIQDIEAISLDDLNNNLKIYEPELTGSSSTSQNPQNVAFVSSNSTSNTNEADNTAYGFSTAHTEGRNLDINGQKISFDRSKVECLNCHKNGHFARECRALKNQENRGREYGRKTVPVENPNENSLIAHDGIGAYDWSYEAEEEHFTNYALMALTSSGSSSSSDSKVDSCSKTCLQSVEERLAHYKKNEVVFEEKINILNLEVKLRDNALVENTKKLEKAEKERDELKLTLKKFQNSSKSLNNLLESQETNAILLIMKIMMVDLFLLEMVKVEFLEKESKDPQVVSEPFRELCLRRHFSTHKNHFFVSMESLSPQVVSVAKLPILNPNEFNLWKMRIEQYFLMTNYSLWEVILNGDSPAPTRVIEGVLQPVAPTTAEQRLARKNKLKARGTLLMALLDKHQLKFNTHKDAKTLMEAIEKMFGGNTETKKRNKTDLEEQCLNDLFNSLKIYEAEVKSSSSTSTTTQNIAFVSSSNTDSTNKPFSVAASVFAVSAKIPVSPLPNVDSLSNVVIYSFFTSQFNSPQLDNDDLKQIDADDLEEMNLKWQMAMLTVECYNCHRKGHFVRECRSPKDTIRNGAAEPQRKNVLEESSTSNALIEADDQAIQTILLGLSEDIYAVVDSCKTVQEICQKEVDELKAERLAKTHDPLALMATSNNPYNFVVPHQDQPSFNQNYMQQPIPNPEDIIDPTTSMNMTLAPMAKAFKLNYSTPTNNNQRISLNPRNLNGYNAIQNVKNQNGKGNLVVERAKGNVTGHNGNQIRCYNCRGKEEAVIHLQAEEFDLMAATADLDEIEEVNANCILMANLQQASTLGTQTNKAPVYDSDGSAEVHNYENCDDNEIFNMFTQEEQYTVLLEPIPEPHQVPHNDNNVISEVTSIEQSGETVEQHPANVEETRALFDSLYQNLAIKVEKVNTVNRKLKETNAELTTELARFKNQEKCFEISQEKYDKLERCYQKSVYQEQCLSKKINALHLSSVVHDYEETLQLAQESRQKMKQLNKEIKPAKYTKINHLSGVFVSQTAKSCEELYFSNAFKTANVSKPISIPNEEFSNDTTPSVARKFLNEEVAKIVGDFKSLAKEADESLAKHKALELEIKRLLRAVGKGKDTSCVSDTLNPLSYKLENENVELEFHVLNYAKENAHLKTT</sequence>
<feature type="domain" description="CCHC-type" evidence="4">
    <location>
        <begin position="157"/>
        <end position="171"/>
    </location>
</feature>
<feature type="coiled-coil region" evidence="2">
    <location>
        <begin position="1143"/>
        <end position="1170"/>
    </location>
</feature>
<evidence type="ECO:0000256" key="1">
    <source>
        <dbReference type="PROSITE-ProRule" id="PRU00047"/>
    </source>
</evidence>
<accession>A0A6L2MC23</accession>
<keyword evidence="1" id="KW-0862">Zinc</keyword>
<evidence type="ECO:0000313" key="5">
    <source>
        <dbReference type="EMBL" id="GEU71521.1"/>
    </source>
</evidence>
<dbReference type="SMART" id="SM00343">
    <property type="entry name" value="ZnF_C2HC"/>
    <property type="match status" value="2"/>
</dbReference>
<organism evidence="5">
    <name type="scientific">Tanacetum cinerariifolium</name>
    <name type="common">Dalmatian daisy</name>
    <name type="synonym">Chrysanthemum cinerariifolium</name>
    <dbReference type="NCBI Taxonomy" id="118510"/>
    <lineage>
        <taxon>Eukaryota</taxon>
        <taxon>Viridiplantae</taxon>
        <taxon>Streptophyta</taxon>
        <taxon>Embryophyta</taxon>
        <taxon>Tracheophyta</taxon>
        <taxon>Spermatophyta</taxon>
        <taxon>Magnoliopsida</taxon>
        <taxon>eudicotyledons</taxon>
        <taxon>Gunneridae</taxon>
        <taxon>Pentapetalae</taxon>
        <taxon>asterids</taxon>
        <taxon>campanulids</taxon>
        <taxon>Asterales</taxon>
        <taxon>Asteraceae</taxon>
        <taxon>Asteroideae</taxon>
        <taxon>Anthemideae</taxon>
        <taxon>Anthemidinae</taxon>
        <taxon>Tanacetum</taxon>
    </lineage>
</organism>
<reference evidence="5" key="1">
    <citation type="journal article" date="2019" name="Sci. Rep.">
        <title>Draft genome of Tanacetum cinerariifolium, the natural source of mosquito coil.</title>
        <authorList>
            <person name="Yamashiro T."/>
            <person name="Shiraishi A."/>
            <person name="Satake H."/>
            <person name="Nakayama K."/>
        </authorList>
    </citation>
    <scope>NUCLEOTIDE SEQUENCE</scope>
</reference>
<protein>
    <recommendedName>
        <fullName evidence="4">CCHC-type domain-containing protein</fullName>
    </recommendedName>
</protein>
<dbReference type="PANTHER" id="PTHR23002">
    <property type="entry name" value="ZINC FINGER CCHC DOMAIN CONTAINING PROTEIN"/>
    <property type="match status" value="1"/>
</dbReference>
<dbReference type="Gene3D" id="4.10.60.10">
    <property type="entry name" value="Zinc finger, CCHC-type"/>
    <property type="match status" value="2"/>
</dbReference>
<proteinExistence type="predicted"/>
<gene>
    <name evidence="5" type="ORF">Tci_043499</name>
</gene>
<dbReference type="EMBL" id="BKCJ010006320">
    <property type="protein sequence ID" value="GEU71521.1"/>
    <property type="molecule type" value="Genomic_DNA"/>
</dbReference>
<feature type="domain" description="CCHC-type" evidence="4">
    <location>
        <begin position="625"/>
        <end position="640"/>
    </location>
</feature>